<dbReference type="PROSITE" id="PS51352">
    <property type="entry name" value="THIOREDOXIN_2"/>
    <property type="match status" value="1"/>
</dbReference>
<feature type="domain" description="Thioredoxin" evidence="7">
    <location>
        <begin position="55"/>
        <end position="256"/>
    </location>
</feature>
<dbReference type="Proteomes" id="UP000185628">
    <property type="component" value="Unassembled WGS sequence"/>
</dbReference>
<evidence type="ECO:0000313" key="8">
    <source>
        <dbReference type="EMBL" id="OKL53784.1"/>
    </source>
</evidence>
<evidence type="ECO:0000256" key="5">
    <source>
        <dbReference type="ARBA" id="ARBA00023284"/>
    </source>
</evidence>
<evidence type="ECO:0000256" key="4">
    <source>
        <dbReference type="ARBA" id="ARBA00023157"/>
    </source>
</evidence>
<dbReference type="EMBL" id="MQVR01000040">
    <property type="protein sequence ID" value="OKL53784.1"/>
    <property type="molecule type" value="Genomic_DNA"/>
</dbReference>
<reference evidence="9" key="1">
    <citation type="submission" date="2016-12" db="EMBL/GenBank/DDBJ databases">
        <authorList>
            <person name="Meng X."/>
        </authorList>
    </citation>
    <scope>NUCLEOTIDE SEQUENCE [LARGE SCALE GENOMIC DNA]</scope>
    <source>
        <strain evidence="9">DSM 19116</strain>
    </source>
</reference>
<evidence type="ECO:0000256" key="6">
    <source>
        <dbReference type="SAM" id="Phobius"/>
    </source>
</evidence>
<feature type="transmembrane region" description="Helical" evidence="6">
    <location>
        <begin position="20"/>
        <end position="41"/>
    </location>
</feature>
<keyword evidence="9" id="KW-1185">Reference proteome</keyword>
<dbReference type="InterPro" id="IPR013766">
    <property type="entry name" value="Thioredoxin_domain"/>
</dbReference>
<keyword evidence="3" id="KW-0560">Oxidoreductase</keyword>
<comment type="caution">
    <text evidence="8">The sequence shown here is derived from an EMBL/GenBank/DDBJ whole genome shotgun (WGS) entry which is preliminary data.</text>
</comment>
<dbReference type="AlphaFoldDB" id="A0A1Q5Q1N7"/>
<evidence type="ECO:0000259" key="7">
    <source>
        <dbReference type="PROSITE" id="PS51352"/>
    </source>
</evidence>
<keyword evidence="6" id="KW-0812">Transmembrane</keyword>
<dbReference type="OrthoDB" id="117402at2"/>
<keyword evidence="6" id="KW-1133">Transmembrane helix</keyword>
<evidence type="ECO:0000256" key="1">
    <source>
        <dbReference type="ARBA" id="ARBA00005791"/>
    </source>
</evidence>
<keyword evidence="5" id="KW-0676">Redox-active center</keyword>
<sequence length="262" mass="28510">MSFNTSDPKTAQRPASPARSPLVIVLAVLCALLIAGIFFLLGRMGAMQAAQPTETAGASAAPTATATPEKDPEVLKLIRAQPTREEGDPYAQGKVDAPVVMVEYSDFSCPFCAQFANTTKPELKKLIDDGTLRIEWRDLALFPEGKTTGAAARAAADQGKFWEFHDVVFKAHSGGHPSYTEDEYVEFAKQAGVEDLDKFREAIKNPELEKKVFENTDSAIRTLGLRGTPAFIINDEVVSGAQPTEHFQQVIQQELAKVNANK</sequence>
<proteinExistence type="inferred from homology"/>
<keyword evidence="2" id="KW-0732">Signal</keyword>
<dbReference type="PANTHER" id="PTHR13887:SF14">
    <property type="entry name" value="DISULFIDE BOND FORMATION PROTEIN D"/>
    <property type="match status" value="1"/>
</dbReference>
<keyword evidence="6" id="KW-0472">Membrane</keyword>
<dbReference type="InterPro" id="IPR012336">
    <property type="entry name" value="Thioredoxin-like_fold"/>
</dbReference>
<gene>
    <name evidence="8" type="ORF">BSZ39_07615</name>
</gene>
<evidence type="ECO:0000256" key="3">
    <source>
        <dbReference type="ARBA" id="ARBA00023002"/>
    </source>
</evidence>
<dbReference type="SUPFAM" id="SSF52833">
    <property type="entry name" value="Thioredoxin-like"/>
    <property type="match status" value="1"/>
</dbReference>
<organism evidence="8 9">
    <name type="scientific">Bowdeniella nasicola</name>
    <dbReference type="NCBI Taxonomy" id="208480"/>
    <lineage>
        <taxon>Bacteria</taxon>
        <taxon>Bacillati</taxon>
        <taxon>Actinomycetota</taxon>
        <taxon>Actinomycetes</taxon>
        <taxon>Actinomycetales</taxon>
        <taxon>Actinomycetaceae</taxon>
        <taxon>Bowdeniella</taxon>
    </lineage>
</organism>
<dbReference type="RefSeq" id="WP_073716764.1">
    <property type="nucleotide sequence ID" value="NZ_MQVR01000040.1"/>
</dbReference>
<dbReference type="Pfam" id="PF13462">
    <property type="entry name" value="Thioredoxin_4"/>
    <property type="match status" value="1"/>
</dbReference>
<protein>
    <recommendedName>
        <fullName evidence="7">Thioredoxin domain-containing protein</fullName>
    </recommendedName>
</protein>
<evidence type="ECO:0000313" key="9">
    <source>
        <dbReference type="Proteomes" id="UP000185628"/>
    </source>
</evidence>
<dbReference type="Gene3D" id="3.40.30.10">
    <property type="entry name" value="Glutaredoxin"/>
    <property type="match status" value="1"/>
</dbReference>
<dbReference type="GO" id="GO:0016491">
    <property type="term" value="F:oxidoreductase activity"/>
    <property type="evidence" value="ECO:0007669"/>
    <property type="project" value="UniProtKB-KW"/>
</dbReference>
<comment type="similarity">
    <text evidence="1">Belongs to the thioredoxin family. DsbA subfamily.</text>
</comment>
<dbReference type="InterPro" id="IPR036249">
    <property type="entry name" value="Thioredoxin-like_sf"/>
</dbReference>
<name>A0A1Q5Q1N7_9ACTO</name>
<accession>A0A1Q5Q1N7</accession>
<evidence type="ECO:0000256" key="2">
    <source>
        <dbReference type="ARBA" id="ARBA00022729"/>
    </source>
</evidence>
<dbReference type="PANTHER" id="PTHR13887">
    <property type="entry name" value="GLUTATHIONE S-TRANSFERASE KAPPA"/>
    <property type="match status" value="1"/>
</dbReference>
<keyword evidence="4" id="KW-1015">Disulfide bond</keyword>